<dbReference type="Proteomes" id="UP000015101">
    <property type="component" value="Unassembled WGS sequence"/>
</dbReference>
<feature type="compositionally biased region" description="Low complexity" evidence="1">
    <location>
        <begin position="58"/>
        <end position="83"/>
    </location>
</feature>
<keyword evidence="2" id="KW-0472">Membrane</keyword>
<feature type="compositionally biased region" description="Polar residues" evidence="1">
    <location>
        <begin position="47"/>
        <end position="57"/>
    </location>
</feature>
<feature type="compositionally biased region" description="Low complexity" evidence="1">
    <location>
        <begin position="210"/>
        <end position="221"/>
    </location>
</feature>
<protein>
    <submittedName>
        <fullName evidence="3 4">Uncharacterized protein</fullName>
    </submittedName>
</protein>
<evidence type="ECO:0000313" key="4">
    <source>
        <dbReference type="EnsemblMetazoa" id="HelroP192427"/>
    </source>
</evidence>
<feature type="region of interest" description="Disordered" evidence="1">
    <location>
        <begin position="210"/>
        <end position="311"/>
    </location>
</feature>
<feature type="transmembrane region" description="Helical" evidence="2">
    <location>
        <begin position="95"/>
        <end position="124"/>
    </location>
</feature>
<dbReference type="InParanoid" id="T1FTY3"/>
<reference evidence="4" key="3">
    <citation type="submission" date="2015-06" db="UniProtKB">
        <authorList>
            <consortium name="EnsemblMetazoa"/>
        </authorList>
    </citation>
    <scope>IDENTIFICATION</scope>
</reference>
<dbReference type="KEGG" id="hro:HELRODRAFT_192427"/>
<name>T1FTY3_HELRO</name>
<dbReference type="EMBL" id="AMQM01005211">
    <property type="status" value="NOT_ANNOTATED_CDS"/>
    <property type="molecule type" value="Genomic_DNA"/>
</dbReference>
<dbReference type="EnsemblMetazoa" id="HelroT192427">
    <property type="protein sequence ID" value="HelroP192427"/>
    <property type="gene ID" value="HelroG192427"/>
</dbReference>
<dbReference type="GeneID" id="20212280"/>
<gene>
    <name evidence="4" type="primary">20212280</name>
    <name evidence="3" type="ORF">HELRODRAFT_192427</name>
</gene>
<feature type="compositionally biased region" description="Low complexity" evidence="1">
    <location>
        <begin position="233"/>
        <end position="286"/>
    </location>
</feature>
<dbReference type="EMBL" id="KB096864">
    <property type="protein sequence ID" value="ESO00813.1"/>
    <property type="molecule type" value="Genomic_DNA"/>
</dbReference>
<accession>T1FTY3</accession>
<evidence type="ECO:0000256" key="1">
    <source>
        <dbReference type="SAM" id="MobiDB-lite"/>
    </source>
</evidence>
<sequence>MKDQNNNNVKENDAIHNINKNGVINNNNNNNIDDDDNMIIENAQFEINPNKKQQQSVNGNINNDINNKNNNNNDDINNINNNNNFKNNNSNKLPFLLTSALMVVLVAVLLAIFLLCYCIFVNYFNKKSSCKRNYKQKKFPKRYSHDKKYCSKLSKRAIDDDVVVATSTTSADVISKLELQKPFLSDSKKPDAEKNINSCYYNTNYNVNNKNNNHNYLSNNKNDNKYNDDNECVNNNKKVASQKASNNSSNNARNCVKGCNNNDKSVNNNISTNSTSTNNTSTNNLNHGPTNTHDINNNNNNNNKINTPSNQKIGLKVTNKNNTVSFSDPTHLKPANTSSTSTTTCQKLQNQAKNKDGVENRIGERINNSNDFKNNDYNVRYLKSGGDISLIPARDVNHEGPRRVYTWTDF</sequence>
<evidence type="ECO:0000313" key="5">
    <source>
        <dbReference type="Proteomes" id="UP000015101"/>
    </source>
</evidence>
<reference evidence="3 5" key="2">
    <citation type="journal article" date="2013" name="Nature">
        <title>Insights into bilaterian evolution from three spiralian genomes.</title>
        <authorList>
            <person name="Simakov O."/>
            <person name="Marletaz F."/>
            <person name="Cho S.J."/>
            <person name="Edsinger-Gonzales E."/>
            <person name="Havlak P."/>
            <person name="Hellsten U."/>
            <person name="Kuo D.H."/>
            <person name="Larsson T."/>
            <person name="Lv J."/>
            <person name="Arendt D."/>
            <person name="Savage R."/>
            <person name="Osoegawa K."/>
            <person name="de Jong P."/>
            <person name="Grimwood J."/>
            <person name="Chapman J.A."/>
            <person name="Shapiro H."/>
            <person name="Aerts A."/>
            <person name="Otillar R.P."/>
            <person name="Terry A.Y."/>
            <person name="Boore J.L."/>
            <person name="Grigoriev I.V."/>
            <person name="Lindberg D.R."/>
            <person name="Seaver E.C."/>
            <person name="Weisblat D.A."/>
            <person name="Putnam N.H."/>
            <person name="Rokhsar D.S."/>
        </authorList>
    </citation>
    <scope>NUCLEOTIDE SEQUENCE</scope>
</reference>
<keyword evidence="2" id="KW-0812">Transmembrane</keyword>
<dbReference type="EMBL" id="AMQM01005210">
    <property type="status" value="NOT_ANNOTATED_CDS"/>
    <property type="molecule type" value="Genomic_DNA"/>
</dbReference>
<dbReference type="RefSeq" id="XP_009020984.1">
    <property type="nucleotide sequence ID" value="XM_009022736.1"/>
</dbReference>
<evidence type="ECO:0000313" key="3">
    <source>
        <dbReference type="EMBL" id="ESO00813.1"/>
    </source>
</evidence>
<proteinExistence type="predicted"/>
<dbReference type="HOGENOM" id="CLU_671349_0_0_1"/>
<dbReference type="CTD" id="20212280"/>
<reference evidence="5" key="1">
    <citation type="submission" date="2012-12" db="EMBL/GenBank/DDBJ databases">
        <authorList>
            <person name="Hellsten U."/>
            <person name="Grimwood J."/>
            <person name="Chapman J.A."/>
            <person name="Shapiro H."/>
            <person name="Aerts A."/>
            <person name="Otillar R.P."/>
            <person name="Terry A.Y."/>
            <person name="Boore J.L."/>
            <person name="Simakov O."/>
            <person name="Marletaz F."/>
            <person name="Cho S.-J."/>
            <person name="Edsinger-Gonzales E."/>
            <person name="Havlak P."/>
            <person name="Kuo D.-H."/>
            <person name="Larsson T."/>
            <person name="Lv J."/>
            <person name="Arendt D."/>
            <person name="Savage R."/>
            <person name="Osoegawa K."/>
            <person name="de Jong P."/>
            <person name="Lindberg D.R."/>
            <person name="Seaver E.C."/>
            <person name="Weisblat D.A."/>
            <person name="Putnam N.H."/>
            <person name="Grigoriev I.V."/>
            <person name="Rokhsar D.S."/>
        </authorList>
    </citation>
    <scope>NUCLEOTIDE SEQUENCE</scope>
</reference>
<keyword evidence="5" id="KW-1185">Reference proteome</keyword>
<dbReference type="AlphaFoldDB" id="T1FTY3"/>
<keyword evidence="2" id="KW-1133">Transmembrane helix</keyword>
<organism evidence="4 5">
    <name type="scientific">Helobdella robusta</name>
    <name type="common">Californian leech</name>
    <dbReference type="NCBI Taxonomy" id="6412"/>
    <lineage>
        <taxon>Eukaryota</taxon>
        <taxon>Metazoa</taxon>
        <taxon>Spiralia</taxon>
        <taxon>Lophotrochozoa</taxon>
        <taxon>Annelida</taxon>
        <taxon>Clitellata</taxon>
        <taxon>Hirudinea</taxon>
        <taxon>Rhynchobdellida</taxon>
        <taxon>Glossiphoniidae</taxon>
        <taxon>Helobdella</taxon>
    </lineage>
</organism>
<feature type="region of interest" description="Disordered" evidence="1">
    <location>
        <begin position="47"/>
        <end position="83"/>
    </location>
</feature>
<evidence type="ECO:0000256" key="2">
    <source>
        <dbReference type="SAM" id="Phobius"/>
    </source>
</evidence>